<dbReference type="EC" id="3.1.1.-" evidence="3"/>
<accession>S3CAA2</accession>
<dbReference type="eggNOG" id="KOG4389">
    <property type="taxonomic scope" value="Eukaryota"/>
</dbReference>
<keyword evidence="3" id="KW-0732">Signal</keyword>
<name>S3CAA2_OPHP1</name>
<dbReference type="Proteomes" id="UP000016923">
    <property type="component" value="Unassembled WGS sequence"/>
</dbReference>
<dbReference type="InterPro" id="IPR002018">
    <property type="entry name" value="CarbesteraseB"/>
</dbReference>
<dbReference type="OMA" id="MSNCANE"/>
<dbReference type="Pfam" id="PF00135">
    <property type="entry name" value="COesterase"/>
    <property type="match status" value="1"/>
</dbReference>
<gene>
    <name evidence="5" type="ORF">F503_07553</name>
</gene>
<evidence type="ECO:0000256" key="2">
    <source>
        <dbReference type="ARBA" id="ARBA00022801"/>
    </source>
</evidence>
<dbReference type="InterPro" id="IPR019826">
    <property type="entry name" value="Carboxylesterase_B_AS"/>
</dbReference>
<sequence>MKTTLLLLALAGLAPGDAAQGTKQDSEDLTVTTRTGIFTGAVNANYPDVHEFRNIPYAQPPVGARRWLPPQDLPPSSQHAYSLRWPPQCAQYLTRIPTYWNSNGTEFYPNIASQSSIAGVQAQTSSEDCLSLAIWTPRRRVSPSKSDAKLLPVAIFIPGGDFLNGGVDVTYQKPAPFVSRRQDLIVVTLQYRVDIFGAPNAAGLLDQNLGILDQRKAVEWLHANVRSFGGDPDRMVLWGESAGSIAADFYNYAFYDNPIVTGFFLMSGSVLDPQSPADPTYSNFSFVAKNVGCDFGMGSNRDPDAELACMRQVPSNLLLNFAGQYRDNKTDPTITFRPVPDGRVLFGNYEERAAKGLVADRPLLISTTAHECSSFFYPIQHLTAGPNLRFTDEETLKAFVCPAANATRWRGALPGRTTYRYQYAGNFSSVTPYPWLGAYHGSDIPIMFGTMVVQPGVTAFQQRVSESMQDHLAAFVADPENGLRNMNTGWLPDNGSVHGGPMMRFAAGDKVHRVINSIEVDGACFGQGKYNHSPT</sequence>
<feature type="chain" id="PRO_5005146282" description="Carboxylic ester hydrolase" evidence="3">
    <location>
        <begin position="19"/>
        <end position="535"/>
    </location>
</feature>
<comment type="similarity">
    <text evidence="1 3">Belongs to the type-B carboxylesterase/lipase family.</text>
</comment>
<dbReference type="PROSITE" id="PS00122">
    <property type="entry name" value="CARBOXYLESTERASE_B_1"/>
    <property type="match status" value="1"/>
</dbReference>
<dbReference type="InterPro" id="IPR050309">
    <property type="entry name" value="Type-B_Carboxylest/Lipase"/>
</dbReference>
<dbReference type="VEuPathDB" id="FungiDB:F503_07553"/>
<dbReference type="STRING" id="1262450.S3CAA2"/>
<feature type="domain" description="Carboxylesterase type B" evidence="4">
    <location>
        <begin position="28"/>
        <end position="377"/>
    </location>
</feature>
<dbReference type="OrthoDB" id="408631at2759"/>
<evidence type="ECO:0000259" key="4">
    <source>
        <dbReference type="Pfam" id="PF00135"/>
    </source>
</evidence>
<evidence type="ECO:0000313" key="5">
    <source>
        <dbReference type="EMBL" id="EPE09777.1"/>
    </source>
</evidence>
<evidence type="ECO:0000313" key="6">
    <source>
        <dbReference type="Proteomes" id="UP000016923"/>
    </source>
</evidence>
<dbReference type="Gene3D" id="3.40.50.1820">
    <property type="entry name" value="alpha/beta hydrolase"/>
    <property type="match status" value="2"/>
</dbReference>
<dbReference type="ESTHER" id="ophp1-s3caa2">
    <property type="family name" value="Fungal_carboxylesterase_lipase"/>
</dbReference>
<dbReference type="EMBL" id="KE148147">
    <property type="protein sequence ID" value="EPE09777.1"/>
    <property type="molecule type" value="Genomic_DNA"/>
</dbReference>
<keyword evidence="6" id="KW-1185">Reference proteome</keyword>
<evidence type="ECO:0000256" key="1">
    <source>
        <dbReference type="ARBA" id="ARBA00005964"/>
    </source>
</evidence>
<reference evidence="5 6" key="1">
    <citation type="journal article" date="2013" name="BMC Genomics">
        <title>The genome and transcriptome of the pine saprophyte Ophiostoma piceae, and a comparison with the bark beetle-associated pine pathogen Grosmannia clavigera.</title>
        <authorList>
            <person name="Haridas S."/>
            <person name="Wang Y."/>
            <person name="Lim L."/>
            <person name="Massoumi Alamouti S."/>
            <person name="Jackman S."/>
            <person name="Docking R."/>
            <person name="Robertson G."/>
            <person name="Birol I."/>
            <person name="Bohlmann J."/>
            <person name="Breuil C."/>
        </authorList>
    </citation>
    <scope>NUCLEOTIDE SEQUENCE [LARGE SCALE GENOMIC DNA]</scope>
    <source>
        <strain evidence="5 6">UAMH 11346</strain>
    </source>
</reference>
<dbReference type="GO" id="GO:0016787">
    <property type="term" value="F:hydrolase activity"/>
    <property type="evidence" value="ECO:0007669"/>
    <property type="project" value="UniProtKB-KW"/>
</dbReference>
<dbReference type="PANTHER" id="PTHR11559">
    <property type="entry name" value="CARBOXYLESTERASE"/>
    <property type="match status" value="1"/>
</dbReference>
<evidence type="ECO:0000256" key="3">
    <source>
        <dbReference type="RuleBase" id="RU361235"/>
    </source>
</evidence>
<dbReference type="SUPFAM" id="SSF53474">
    <property type="entry name" value="alpha/beta-Hydrolases"/>
    <property type="match status" value="1"/>
</dbReference>
<dbReference type="AlphaFoldDB" id="S3CAA2"/>
<dbReference type="HOGENOM" id="CLU_006586_15_1_1"/>
<proteinExistence type="inferred from homology"/>
<keyword evidence="2 3" id="KW-0378">Hydrolase</keyword>
<feature type="signal peptide" evidence="3">
    <location>
        <begin position="1"/>
        <end position="18"/>
    </location>
</feature>
<organism evidence="5 6">
    <name type="scientific">Ophiostoma piceae (strain UAMH 11346)</name>
    <name type="common">Sap stain fungus</name>
    <dbReference type="NCBI Taxonomy" id="1262450"/>
    <lineage>
        <taxon>Eukaryota</taxon>
        <taxon>Fungi</taxon>
        <taxon>Dikarya</taxon>
        <taxon>Ascomycota</taxon>
        <taxon>Pezizomycotina</taxon>
        <taxon>Sordariomycetes</taxon>
        <taxon>Sordariomycetidae</taxon>
        <taxon>Ophiostomatales</taxon>
        <taxon>Ophiostomataceae</taxon>
        <taxon>Ophiostoma</taxon>
    </lineage>
</organism>
<protein>
    <recommendedName>
        <fullName evidence="3">Carboxylic ester hydrolase</fullName>
        <ecNumber evidence="3">3.1.1.-</ecNumber>
    </recommendedName>
</protein>
<dbReference type="InterPro" id="IPR029058">
    <property type="entry name" value="AB_hydrolase_fold"/>
</dbReference>